<evidence type="ECO:0000256" key="3">
    <source>
        <dbReference type="ARBA" id="ARBA00023172"/>
    </source>
</evidence>
<organism evidence="8 9">
    <name type="scientific">Dimorphilus gyrociliatus</name>
    <dbReference type="NCBI Taxonomy" id="2664684"/>
    <lineage>
        <taxon>Eukaryota</taxon>
        <taxon>Metazoa</taxon>
        <taxon>Spiralia</taxon>
        <taxon>Lophotrochozoa</taxon>
        <taxon>Annelida</taxon>
        <taxon>Polychaeta</taxon>
        <taxon>Polychaeta incertae sedis</taxon>
        <taxon>Dinophilidae</taxon>
        <taxon>Dimorphilus</taxon>
    </lineage>
</organism>
<keyword evidence="4" id="KW-0234">DNA repair</keyword>
<evidence type="ECO:0000313" key="9">
    <source>
        <dbReference type="Proteomes" id="UP000549394"/>
    </source>
</evidence>
<dbReference type="InterPro" id="IPR042525">
    <property type="entry name" value="Rad52_Rad59_Rad22_sf"/>
</dbReference>
<dbReference type="Gene3D" id="3.30.390.80">
    <property type="entry name" value="DNA repair protein Rad52/59/22"/>
    <property type="match status" value="1"/>
</dbReference>
<accession>A0A7I8W1M9</accession>
<feature type="region of interest" description="Disordered" evidence="7">
    <location>
        <begin position="261"/>
        <end position="289"/>
    </location>
</feature>
<evidence type="ECO:0000256" key="5">
    <source>
        <dbReference type="ARBA" id="ARBA00053354"/>
    </source>
</evidence>
<evidence type="ECO:0000256" key="6">
    <source>
        <dbReference type="ARBA" id="ARBA00073403"/>
    </source>
</evidence>
<dbReference type="PANTHER" id="PTHR12132">
    <property type="entry name" value="DNA REPAIR AND RECOMBINATION PROTEIN RAD52, RAD59"/>
    <property type="match status" value="1"/>
</dbReference>
<sequence length="323" mass="35775">MSDANTSLFGNTEYTCEEHGSIQNLLRLKLGPEFISQRPGPSGQKLAYIEGWKLINLANETFGFSGWSHSITHQSVDYIDHIDGKYHAGVSAFIKVTLRNGSFHEDIGYGISSGLSSKGLALEKARKEAVTDGLKRALKCFGNSLGNCLGDKNYLKIVQRTPAKMTEKTDTNSFLRREGDAGVTQARLKRLQNVEQNYTISGTVGGNSTNYAMSCTSIAHDRTDLSKSNPKLTSTQKQPIQKPQKRSISDVTPVVCKKNNQVPLNNQNANGKITEGMSNKIKSDNSPSDEIINEDDFDELEIWNQTQEMEQIMMNFKEEPPCA</sequence>
<dbReference type="Pfam" id="PF04098">
    <property type="entry name" value="Rad52_Rad22"/>
    <property type="match status" value="1"/>
</dbReference>
<dbReference type="GO" id="GO:0006312">
    <property type="term" value="P:mitotic recombination"/>
    <property type="evidence" value="ECO:0007669"/>
    <property type="project" value="TreeGrafter"/>
</dbReference>
<dbReference type="InterPro" id="IPR041247">
    <property type="entry name" value="Rad52_fam"/>
</dbReference>
<keyword evidence="2" id="KW-0227">DNA damage</keyword>
<comment type="function">
    <text evidence="5">Involved in double-stranded break repair. Plays a central role in genetic recombination and DNA repair by promoting the annealing of complementary single-stranded DNA and by stimulation of the RAD51 recombinase.</text>
</comment>
<dbReference type="GO" id="GO:0000724">
    <property type="term" value="P:double-strand break repair via homologous recombination"/>
    <property type="evidence" value="ECO:0007669"/>
    <property type="project" value="TreeGrafter"/>
</dbReference>
<dbReference type="InterPro" id="IPR007232">
    <property type="entry name" value="Rad52_Rad59_Rad22"/>
</dbReference>
<keyword evidence="3" id="KW-0233">DNA recombination</keyword>
<dbReference type="GO" id="GO:0005634">
    <property type="term" value="C:nucleus"/>
    <property type="evidence" value="ECO:0007669"/>
    <property type="project" value="TreeGrafter"/>
</dbReference>
<proteinExistence type="inferred from homology"/>
<dbReference type="EMBL" id="CAJFCJ010000015">
    <property type="protein sequence ID" value="CAD5122005.1"/>
    <property type="molecule type" value="Genomic_DNA"/>
</dbReference>
<comment type="similarity">
    <text evidence="1">Belongs to the RAD52 family.</text>
</comment>
<evidence type="ECO:0000256" key="7">
    <source>
        <dbReference type="SAM" id="MobiDB-lite"/>
    </source>
</evidence>
<protein>
    <recommendedName>
        <fullName evidence="6">DNA repair protein RAD52 homolog</fullName>
    </recommendedName>
</protein>
<gene>
    <name evidence="8" type="ORF">DGYR_LOCUS9874</name>
</gene>
<dbReference type="Proteomes" id="UP000549394">
    <property type="component" value="Unassembled WGS sequence"/>
</dbReference>
<dbReference type="OrthoDB" id="206565at2759"/>
<evidence type="ECO:0000256" key="1">
    <source>
        <dbReference type="ARBA" id="ARBA00006638"/>
    </source>
</evidence>
<evidence type="ECO:0000313" key="8">
    <source>
        <dbReference type="EMBL" id="CAD5122005.1"/>
    </source>
</evidence>
<dbReference type="AlphaFoldDB" id="A0A7I8W1M9"/>
<feature type="compositionally biased region" description="Low complexity" evidence="7">
    <location>
        <begin position="261"/>
        <end position="270"/>
    </location>
</feature>
<dbReference type="SUPFAM" id="SSF54768">
    <property type="entry name" value="dsRNA-binding domain-like"/>
    <property type="match status" value="1"/>
</dbReference>
<dbReference type="GO" id="GO:0010792">
    <property type="term" value="P:DNA double-strand break processing involved in repair via single-strand annealing"/>
    <property type="evidence" value="ECO:0007669"/>
    <property type="project" value="UniProtKB-ARBA"/>
</dbReference>
<feature type="compositionally biased region" description="Polar residues" evidence="7">
    <location>
        <begin position="226"/>
        <end position="241"/>
    </location>
</feature>
<evidence type="ECO:0000256" key="2">
    <source>
        <dbReference type="ARBA" id="ARBA00022763"/>
    </source>
</evidence>
<keyword evidence="9" id="KW-1185">Reference proteome</keyword>
<dbReference type="PANTHER" id="PTHR12132:SF1">
    <property type="entry name" value="DNA REPAIR PROTEIN RAD52 HOMOLOG"/>
    <property type="match status" value="1"/>
</dbReference>
<dbReference type="FunFam" id="3.30.390.80:FF:000001">
    <property type="entry name" value="DNA repair protein RAD52 homolog"/>
    <property type="match status" value="1"/>
</dbReference>
<feature type="region of interest" description="Disordered" evidence="7">
    <location>
        <begin position="222"/>
        <end position="249"/>
    </location>
</feature>
<reference evidence="8 9" key="1">
    <citation type="submission" date="2020-08" db="EMBL/GenBank/DDBJ databases">
        <authorList>
            <person name="Hejnol A."/>
        </authorList>
    </citation>
    <scope>NUCLEOTIDE SEQUENCE [LARGE SCALE GENOMIC DNA]</scope>
</reference>
<comment type="caution">
    <text evidence="8">The sequence shown here is derived from an EMBL/GenBank/DDBJ whole genome shotgun (WGS) entry which is preliminary data.</text>
</comment>
<evidence type="ECO:0000256" key="4">
    <source>
        <dbReference type="ARBA" id="ARBA00023204"/>
    </source>
</evidence>
<name>A0A7I8W1M9_9ANNE</name>